<dbReference type="InterPro" id="IPR023378">
    <property type="entry name" value="YheA/YmcA-like_dom_sf"/>
</dbReference>
<protein>
    <submittedName>
        <fullName evidence="1">Cell fate regulator YlbF, YheA/YmcA/DUF963 family (Controls sporulation, competence, biofilm development)</fullName>
    </submittedName>
</protein>
<keyword evidence="2" id="KW-1185">Reference proteome</keyword>
<reference evidence="2" key="1">
    <citation type="submission" date="2016-10" db="EMBL/GenBank/DDBJ databases">
        <authorList>
            <person name="Varghese N."/>
        </authorList>
    </citation>
    <scope>NUCLEOTIDE SEQUENCE [LARGE SCALE GENOMIC DNA]</scope>
    <source>
        <strain evidence="2">DSM 20406</strain>
    </source>
</reference>
<dbReference type="eggNOG" id="ENOG5033H2T">
    <property type="taxonomic scope" value="Bacteria"/>
</dbReference>
<dbReference type="InterPro" id="IPR010368">
    <property type="entry name" value="Com_YlbF"/>
</dbReference>
<sequence length="126" mass="15249">MNYNLIEELIKSVREETYYLEFQEAYVTLMKNKEVSSLMQTYERLNEELTERERFGAYIDNTQLKNDILKIRKELVHIPDFQDYQEKLSILNKELDALSEIIFHNISEELEIGRMGKIYARHRRKV</sequence>
<dbReference type="OrthoDB" id="1653036at2"/>
<gene>
    <name evidence="1" type="ORF">SAMN04487834_101017</name>
</gene>
<proteinExistence type="predicted"/>
<evidence type="ECO:0000313" key="2">
    <source>
        <dbReference type="Proteomes" id="UP000183028"/>
    </source>
</evidence>
<dbReference type="STRING" id="322505.SAMN04487836_1254"/>
<evidence type="ECO:0000313" key="1">
    <source>
        <dbReference type="EMBL" id="SEI57130.1"/>
    </source>
</evidence>
<dbReference type="RefSeq" id="WP_074731433.1">
    <property type="nucleotide sequence ID" value="NZ_FNYK01000010.1"/>
</dbReference>
<dbReference type="AlphaFoldDB" id="A0A1H6RZB9"/>
<dbReference type="Gene3D" id="1.20.1500.10">
    <property type="entry name" value="YheA/YmcA-like"/>
    <property type="match status" value="1"/>
</dbReference>
<accession>A0A1H6RZB9</accession>
<dbReference type="SUPFAM" id="SSF158622">
    <property type="entry name" value="YheA/YmcA-like"/>
    <property type="match status" value="1"/>
</dbReference>
<dbReference type="EMBL" id="FNYK01000010">
    <property type="protein sequence ID" value="SEI57130.1"/>
    <property type="molecule type" value="Genomic_DNA"/>
</dbReference>
<dbReference type="Pfam" id="PF06133">
    <property type="entry name" value="Com_YlbF"/>
    <property type="match status" value="1"/>
</dbReference>
<organism evidence="1 2">
    <name type="scientific">Sharpea azabuensis</name>
    <dbReference type="NCBI Taxonomy" id="322505"/>
    <lineage>
        <taxon>Bacteria</taxon>
        <taxon>Bacillati</taxon>
        <taxon>Bacillota</taxon>
        <taxon>Erysipelotrichia</taxon>
        <taxon>Erysipelotrichales</taxon>
        <taxon>Coprobacillaceae</taxon>
        <taxon>Sharpea</taxon>
    </lineage>
</organism>
<name>A0A1H6RZB9_9FIRM</name>
<dbReference type="Proteomes" id="UP000183028">
    <property type="component" value="Unassembled WGS sequence"/>
</dbReference>